<organism evidence="1 2">
    <name type="scientific">Vaccinium darrowii</name>
    <dbReference type="NCBI Taxonomy" id="229202"/>
    <lineage>
        <taxon>Eukaryota</taxon>
        <taxon>Viridiplantae</taxon>
        <taxon>Streptophyta</taxon>
        <taxon>Embryophyta</taxon>
        <taxon>Tracheophyta</taxon>
        <taxon>Spermatophyta</taxon>
        <taxon>Magnoliopsida</taxon>
        <taxon>eudicotyledons</taxon>
        <taxon>Gunneridae</taxon>
        <taxon>Pentapetalae</taxon>
        <taxon>asterids</taxon>
        <taxon>Ericales</taxon>
        <taxon>Ericaceae</taxon>
        <taxon>Vaccinioideae</taxon>
        <taxon>Vaccinieae</taxon>
        <taxon>Vaccinium</taxon>
    </lineage>
</organism>
<name>A0ACB7Y728_9ERIC</name>
<dbReference type="EMBL" id="CM037157">
    <property type="protein sequence ID" value="KAH7849087.1"/>
    <property type="molecule type" value="Genomic_DNA"/>
</dbReference>
<comment type="caution">
    <text evidence="1">The sequence shown here is derived from an EMBL/GenBank/DDBJ whole genome shotgun (WGS) entry which is preliminary data.</text>
</comment>
<proteinExistence type="predicted"/>
<accession>A0ACB7Y728</accession>
<evidence type="ECO:0000313" key="2">
    <source>
        <dbReference type="Proteomes" id="UP000828048"/>
    </source>
</evidence>
<gene>
    <name evidence="1" type="ORF">Vadar_012809</name>
</gene>
<dbReference type="Proteomes" id="UP000828048">
    <property type="component" value="Chromosome 7"/>
</dbReference>
<sequence length="450" mass="48764">MSHPSTTTPLLSGQTESPQSETPAIALASSLDELIKNCIGDFGWAQFLQASLASLSRAFDAQQTFISVFTYTDPTWHCTSSSLCNSVADLCQLPRNSWTWDMPMDTSIVSEWSLECASSIVRGLPASSFFLGSLAGGFILPALADSTSLGRKNMLLLSCLLMSLASLFVATSTNIWMYSALRIVCGFWRAGVGTCSLVLSTELVEIDAIEQESSDTDIYSAIKILFEKGWAIRRLFNVMVVGFGIAMVSYGMSLGNGSLGSNFYLNATLNSLFELSASLATFFMIQRLNRKGSILGFSLVCGVCSCVLMITSISSSNNNKDHIHYTMSGWISTSWLPIGLEILSFFSSSMALHVLHIYTLELFPTCVRNSTMAMVKQAFVLAGVLSPTLVASRKKNGALSSGVLGFSFSMAFCGFFVTFLPETKGLSICDMMEEVEYKVMKTKASDGANC</sequence>
<keyword evidence="2" id="KW-1185">Reference proteome</keyword>
<reference evidence="1 2" key="1">
    <citation type="journal article" date="2021" name="Hortic Res">
        <title>High-quality reference genome and annotation aids understanding of berry development for evergreen blueberry (Vaccinium darrowii).</title>
        <authorList>
            <person name="Yu J."/>
            <person name="Hulse-Kemp A.M."/>
            <person name="Babiker E."/>
            <person name="Staton M."/>
        </authorList>
    </citation>
    <scope>NUCLEOTIDE SEQUENCE [LARGE SCALE GENOMIC DNA]</scope>
    <source>
        <strain evidence="2">cv. NJ 8807/NJ 8810</strain>
        <tissue evidence="1">Young leaf</tissue>
    </source>
</reference>
<evidence type="ECO:0000313" key="1">
    <source>
        <dbReference type="EMBL" id="KAH7849087.1"/>
    </source>
</evidence>
<protein>
    <submittedName>
        <fullName evidence="1">Uncharacterized protein</fullName>
    </submittedName>
</protein>